<dbReference type="GO" id="GO:0060271">
    <property type="term" value="P:cilium assembly"/>
    <property type="evidence" value="ECO:0007669"/>
    <property type="project" value="InterPro"/>
</dbReference>
<dbReference type="AlphaFoldDB" id="A0A8T2IIA9"/>
<dbReference type="GO" id="GO:1990071">
    <property type="term" value="C:TRAPPII protein complex"/>
    <property type="evidence" value="ECO:0007669"/>
    <property type="project" value="TreeGrafter"/>
</dbReference>
<dbReference type="Pfam" id="PF23652">
    <property type="entry name" value="TRAPP14_C"/>
    <property type="match status" value="1"/>
</dbReference>
<feature type="region of interest" description="Disordered" evidence="1">
    <location>
        <begin position="487"/>
        <end position="539"/>
    </location>
</feature>
<feature type="domain" description="TRAPP14 C-terminal" evidence="3">
    <location>
        <begin position="372"/>
        <end position="583"/>
    </location>
</feature>
<dbReference type="GO" id="GO:0043014">
    <property type="term" value="F:alpha-tubulin binding"/>
    <property type="evidence" value="ECO:0007669"/>
    <property type="project" value="InterPro"/>
</dbReference>
<comment type="caution">
    <text evidence="4">The sequence shown here is derived from an EMBL/GenBank/DDBJ whole genome shotgun (WGS) entry which is preliminary data.</text>
</comment>
<feature type="region of interest" description="Disordered" evidence="1">
    <location>
        <begin position="95"/>
        <end position="144"/>
    </location>
</feature>
<evidence type="ECO:0008006" key="6">
    <source>
        <dbReference type="Google" id="ProtNLM"/>
    </source>
</evidence>
<reference evidence="4" key="1">
    <citation type="thesis" date="2020" institute="ProQuest LLC" country="789 East Eisenhower Parkway, Ann Arbor, MI, USA">
        <title>Comparative Genomics and Chromosome Evolution.</title>
        <authorList>
            <person name="Mudd A.B."/>
        </authorList>
    </citation>
    <scope>NUCLEOTIDE SEQUENCE</scope>
    <source>
        <strain evidence="4">Female2</strain>
        <tissue evidence="4">Blood</tissue>
    </source>
</reference>
<dbReference type="InterPro" id="IPR055453">
    <property type="entry name" value="TRAPP14_N"/>
</dbReference>
<name>A0A8T2IIA9_9PIPI</name>
<dbReference type="PANTHER" id="PTHR16096:SF8">
    <property type="entry name" value="TRAFFICKING PROTEIN PARTICLE COMPLEX SUBUNIT 14"/>
    <property type="match status" value="1"/>
</dbReference>
<dbReference type="Proteomes" id="UP000812440">
    <property type="component" value="Unassembled WGS sequence"/>
</dbReference>
<dbReference type="Pfam" id="PF15806">
    <property type="entry name" value="TRAPP14_N"/>
    <property type="match status" value="1"/>
</dbReference>
<evidence type="ECO:0000313" key="5">
    <source>
        <dbReference type="Proteomes" id="UP000812440"/>
    </source>
</evidence>
<feature type="domain" description="TRAPP14 N-terminal" evidence="2">
    <location>
        <begin position="5"/>
        <end position="371"/>
    </location>
</feature>
<dbReference type="EMBL" id="JAACNH010000135">
    <property type="protein sequence ID" value="KAG8431563.1"/>
    <property type="molecule type" value="Genomic_DNA"/>
</dbReference>
<feature type="compositionally biased region" description="Acidic residues" evidence="1">
    <location>
        <begin position="97"/>
        <end position="111"/>
    </location>
</feature>
<gene>
    <name evidence="4" type="ORF">GDO86_018163</name>
</gene>
<evidence type="ECO:0000313" key="4">
    <source>
        <dbReference type="EMBL" id="KAG8431563.1"/>
    </source>
</evidence>
<evidence type="ECO:0000256" key="1">
    <source>
        <dbReference type="SAM" id="MobiDB-lite"/>
    </source>
</evidence>
<dbReference type="InterPro" id="IPR031626">
    <property type="entry name" value="TRAPPC14"/>
</dbReference>
<evidence type="ECO:0000259" key="2">
    <source>
        <dbReference type="Pfam" id="PF15806"/>
    </source>
</evidence>
<sequence length="636" mass="69652">MESQCDYSMIFPACPLLPSDLPVRYRTLPRRNHLYLGETLRFLLVLRLRSPGEKPPDGAGSEACAAGEGGQESPGTEACSWAPLAASLAALASVCPGEEEEEAEGEEEEENGGNPGGFRGCRAVGSRQQQPAGGAANPGTPVTDPVVSSDEVIFPLSVSLDRLPPGTIKAKIVVTVWKRDTEQSRVKAFGYRSLLQNSSPGQIFREEQATFKAQVSTLLTVLPPPTLRCRHINVAGKHFTALKVLNTSSQDDLCVRDVRILPNFNANYLPVMPDGSVLLVDNVCHQSGDINMASFLLLHSASSHLPSMLCSLEEHNFLFQLQAGERPHEDTKEGLEIPLVAVVHWSTSKLPFTSGIYTHYKLPSVRLERPRFVMTACCESPVKTHTPFRVTYTLLNDLQDFLAVRLVWTPDASIASGGRCVSEEYRRLTQAVQEAIVCHTPINSLGFCRKGSSVTIGVTFMALRAGLFELSQHMKLKLQFTASVSQAPPDARPVSRRSSPSSPALRDLERQQQSGVLGRSQSFSHQQPTRGQLIRTGSVMERRAITPPVGSPLGRPLYLPPERAALSLDKIAKRQCKVLAVNPKKVTNQEVNSTDLIAKHEPPYSRTVTREMSRLEDTKRINVGEASREIGITNSI</sequence>
<dbReference type="InterPro" id="IPR055452">
    <property type="entry name" value="TRAPP14_C"/>
</dbReference>
<organism evidence="4 5">
    <name type="scientific">Hymenochirus boettgeri</name>
    <name type="common">Congo dwarf clawed frog</name>
    <dbReference type="NCBI Taxonomy" id="247094"/>
    <lineage>
        <taxon>Eukaryota</taxon>
        <taxon>Metazoa</taxon>
        <taxon>Chordata</taxon>
        <taxon>Craniata</taxon>
        <taxon>Vertebrata</taxon>
        <taxon>Euteleostomi</taxon>
        <taxon>Amphibia</taxon>
        <taxon>Batrachia</taxon>
        <taxon>Anura</taxon>
        <taxon>Pipoidea</taxon>
        <taxon>Pipidae</taxon>
        <taxon>Pipinae</taxon>
        <taxon>Hymenochirus</taxon>
    </lineage>
</organism>
<evidence type="ECO:0000259" key="3">
    <source>
        <dbReference type="Pfam" id="PF23652"/>
    </source>
</evidence>
<accession>A0A8T2IIA9</accession>
<protein>
    <recommendedName>
        <fullName evidence="6">Microtubule associated protein 11</fullName>
    </recommendedName>
</protein>
<dbReference type="PANTHER" id="PTHR16096">
    <property type="entry name" value="MICROTUBULE-ASSOCIATED PROTEIN 11"/>
    <property type="match status" value="1"/>
</dbReference>
<proteinExistence type="predicted"/>
<keyword evidence="5" id="KW-1185">Reference proteome</keyword>
<dbReference type="OrthoDB" id="6047286at2759"/>
<feature type="region of interest" description="Disordered" evidence="1">
    <location>
        <begin position="52"/>
        <end position="78"/>
    </location>
</feature>
<feature type="compositionally biased region" description="Polar residues" evidence="1">
    <location>
        <begin position="511"/>
        <end position="530"/>
    </location>
</feature>